<organism evidence="2 3">
    <name type="scientific">Haemaphysalis longicornis</name>
    <name type="common">Bush tick</name>
    <dbReference type="NCBI Taxonomy" id="44386"/>
    <lineage>
        <taxon>Eukaryota</taxon>
        <taxon>Metazoa</taxon>
        <taxon>Ecdysozoa</taxon>
        <taxon>Arthropoda</taxon>
        <taxon>Chelicerata</taxon>
        <taxon>Arachnida</taxon>
        <taxon>Acari</taxon>
        <taxon>Parasitiformes</taxon>
        <taxon>Ixodida</taxon>
        <taxon>Ixodoidea</taxon>
        <taxon>Ixodidae</taxon>
        <taxon>Haemaphysalinae</taxon>
        <taxon>Haemaphysalis</taxon>
    </lineage>
</organism>
<keyword evidence="1" id="KW-0812">Transmembrane</keyword>
<feature type="transmembrane region" description="Helical" evidence="1">
    <location>
        <begin position="202"/>
        <end position="226"/>
    </location>
</feature>
<accession>A0A9J6FQJ7</accession>
<sequence length="490" mass="55372">MNVVILVPRKDCLPEDFTRTVNGMADICPNIHWAIPTQGGNPLSSMLRSGIATCQIITVSAEVFDIAADGFNKCATNRLRTSIPHDLFTHREADFRKYPRNLKFTVLIGNAGGSFADIMRIPDVSAIVAAYATLNTTLELYDGSLPGNNIFAIEFRRAHFTLYPQVNVPLHPNRFYNYALYNPCPLRFFTRRVRRNTTSLQLSSTSIIVFLACILPLGFAITLVYICKNSAAVRNFSTLSQLVLFLVATFVGRAPANIRSEETGRKVLLAGWLIGTFFLGSYLQSYITAESYAPIFQREVEDVETLKRLMETKKIIPCFEIDATISPQGLQTKLFPESISYIKVGCGNCYVKKLVEECFRLTRQGTHVYIRPCCFYDHSVAQKQGLVESLDSFFLYQRQATVHRNMPFRHQHRRVILEVSESGMDIHEAKKVDLMSTKESELVVVASKSRFICIYVTGCASSVVVLCLEILAYKFLHQSSRRSYILSFMM</sequence>
<dbReference type="VEuPathDB" id="VectorBase:HLOH_052440"/>
<protein>
    <recommendedName>
        <fullName evidence="4">Ionotropic receptor</fullName>
    </recommendedName>
</protein>
<name>A0A9J6FQJ7_HAELO</name>
<comment type="caution">
    <text evidence="2">The sequence shown here is derived from an EMBL/GenBank/DDBJ whole genome shotgun (WGS) entry which is preliminary data.</text>
</comment>
<evidence type="ECO:0000313" key="3">
    <source>
        <dbReference type="Proteomes" id="UP000821853"/>
    </source>
</evidence>
<feature type="transmembrane region" description="Helical" evidence="1">
    <location>
        <begin position="238"/>
        <end position="255"/>
    </location>
</feature>
<gene>
    <name evidence="2" type="ORF">HPB48_007774</name>
</gene>
<dbReference type="EMBL" id="JABSTR010000003">
    <property type="protein sequence ID" value="KAH9365051.1"/>
    <property type="molecule type" value="Genomic_DNA"/>
</dbReference>
<keyword evidence="1" id="KW-1133">Transmembrane helix</keyword>
<dbReference type="Proteomes" id="UP000821853">
    <property type="component" value="Unassembled WGS sequence"/>
</dbReference>
<evidence type="ECO:0000313" key="2">
    <source>
        <dbReference type="EMBL" id="KAH9365051.1"/>
    </source>
</evidence>
<keyword evidence="3" id="KW-1185">Reference proteome</keyword>
<reference evidence="2 3" key="1">
    <citation type="journal article" date="2020" name="Cell">
        <title>Large-Scale Comparative Analyses of Tick Genomes Elucidate Their Genetic Diversity and Vector Capacities.</title>
        <authorList>
            <consortium name="Tick Genome and Microbiome Consortium (TIGMIC)"/>
            <person name="Jia N."/>
            <person name="Wang J."/>
            <person name="Shi W."/>
            <person name="Du L."/>
            <person name="Sun Y."/>
            <person name="Zhan W."/>
            <person name="Jiang J.F."/>
            <person name="Wang Q."/>
            <person name="Zhang B."/>
            <person name="Ji P."/>
            <person name="Bell-Sakyi L."/>
            <person name="Cui X.M."/>
            <person name="Yuan T.T."/>
            <person name="Jiang B.G."/>
            <person name="Yang W.F."/>
            <person name="Lam T.T."/>
            <person name="Chang Q.C."/>
            <person name="Ding S.J."/>
            <person name="Wang X.J."/>
            <person name="Zhu J.G."/>
            <person name="Ruan X.D."/>
            <person name="Zhao L."/>
            <person name="Wei J.T."/>
            <person name="Ye R.Z."/>
            <person name="Que T.C."/>
            <person name="Du C.H."/>
            <person name="Zhou Y.H."/>
            <person name="Cheng J.X."/>
            <person name="Dai P.F."/>
            <person name="Guo W.B."/>
            <person name="Han X.H."/>
            <person name="Huang E.J."/>
            <person name="Li L.F."/>
            <person name="Wei W."/>
            <person name="Gao Y.C."/>
            <person name="Liu J.Z."/>
            <person name="Shao H.Z."/>
            <person name="Wang X."/>
            <person name="Wang C.C."/>
            <person name="Yang T.C."/>
            <person name="Huo Q.B."/>
            <person name="Li W."/>
            <person name="Chen H.Y."/>
            <person name="Chen S.E."/>
            <person name="Zhou L.G."/>
            <person name="Ni X.B."/>
            <person name="Tian J.H."/>
            <person name="Sheng Y."/>
            <person name="Liu T."/>
            <person name="Pan Y.S."/>
            <person name="Xia L.Y."/>
            <person name="Li J."/>
            <person name="Zhao F."/>
            <person name="Cao W.C."/>
        </authorList>
    </citation>
    <scope>NUCLEOTIDE SEQUENCE [LARGE SCALE GENOMIC DNA]</scope>
    <source>
        <strain evidence="2">HaeL-2018</strain>
    </source>
</reference>
<feature type="transmembrane region" description="Helical" evidence="1">
    <location>
        <begin position="454"/>
        <end position="476"/>
    </location>
</feature>
<keyword evidence="1" id="KW-0472">Membrane</keyword>
<feature type="transmembrane region" description="Helical" evidence="1">
    <location>
        <begin position="267"/>
        <end position="287"/>
    </location>
</feature>
<dbReference type="AlphaFoldDB" id="A0A9J6FQJ7"/>
<proteinExistence type="predicted"/>
<evidence type="ECO:0000256" key="1">
    <source>
        <dbReference type="SAM" id="Phobius"/>
    </source>
</evidence>
<evidence type="ECO:0008006" key="4">
    <source>
        <dbReference type="Google" id="ProtNLM"/>
    </source>
</evidence>